<comment type="caution">
    <text evidence="1">The sequence shown here is derived from an EMBL/GenBank/DDBJ whole genome shotgun (WGS) entry which is preliminary data.</text>
</comment>
<sequence>MPDRCIASANTYGEYMNISMNAVSSEGVFRKSTNLNKRALKSPKRQPTSAEAKNMMQNSPIIEPIILNVTIKIHIISILAKVINFFKLLSIFFE</sequence>
<name>A0A3M7SSX2_BRAPC</name>
<evidence type="ECO:0000313" key="1">
    <source>
        <dbReference type="EMBL" id="RNA38795.1"/>
    </source>
</evidence>
<protein>
    <submittedName>
        <fullName evidence="1">Uncharacterized protein</fullName>
    </submittedName>
</protein>
<keyword evidence="2" id="KW-1185">Reference proteome</keyword>
<evidence type="ECO:0000313" key="2">
    <source>
        <dbReference type="Proteomes" id="UP000276133"/>
    </source>
</evidence>
<organism evidence="1 2">
    <name type="scientific">Brachionus plicatilis</name>
    <name type="common">Marine rotifer</name>
    <name type="synonym">Brachionus muelleri</name>
    <dbReference type="NCBI Taxonomy" id="10195"/>
    <lineage>
        <taxon>Eukaryota</taxon>
        <taxon>Metazoa</taxon>
        <taxon>Spiralia</taxon>
        <taxon>Gnathifera</taxon>
        <taxon>Rotifera</taxon>
        <taxon>Eurotatoria</taxon>
        <taxon>Monogononta</taxon>
        <taxon>Pseudotrocha</taxon>
        <taxon>Ploima</taxon>
        <taxon>Brachionidae</taxon>
        <taxon>Brachionus</taxon>
    </lineage>
</organism>
<dbReference type="AlphaFoldDB" id="A0A3M7SSX2"/>
<accession>A0A3M7SSX2</accession>
<dbReference type="Proteomes" id="UP000276133">
    <property type="component" value="Unassembled WGS sequence"/>
</dbReference>
<gene>
    <name evidence="1" type="ORF">BpHYR1_035748</name>
</gene>
<reference evidence="1 2" key="1">
    <citation type="journal article" date="2018" name="Sci. Rep.">
        <title>Genomic signatures of local adaptation to the degree of environmental predictability in rotifers.</title>
        <authorList>
            <person name="Franch-Gras L."/>
            <person name="Hahn C."/>
            <person name="Garcia-Roger E.M."/>
            <person name="Carmona M.J."/>
            <person name="Serra M."/>
            <person name="Gomez A."/>
        </authorList>
    </citation>
    <scope>NUCLEOTIDE SEQUENCE [LARGE SCALE GENOMIC DNA]</scope>
    <source>
        <strain evidence="1">HYR1</strain>
    </source>
</reference>
<dbReference type="EMBL" id="REGN01000820">
    <property type="protein sequence ID" value="RNA38795.1"/>
    <property type="molecule type" value="Genomic_DNA"/>
</dbReference>
<proteinExistence type="predicted"/>